<dbReference type="Proteomes" id="UP000095492">
    <property type="component" value="Unassembled WGS sequence"/>
</dbReference>
<proteinExistence type="predicted"/>
<organism evidence="1 2">
    <name type="scientific">Eubacterium ramulus</name>
    <dbReference type="NCBI Taxonomy" id="39490"/>
    <lineage>
        <taxon>Bacteria</taxon>
        <taxon>Bacillati</taxon>
        <taxon>Bacillota</taxon>
        <taxon>Clostridia</taxon>
        <taxon>Eubacteriales</taxon>
        <taxon>Eubacteriaceae</taxon>
        <taxon>Eubacterium</taxon>
    </lineage>
</organism>
<dbReference type="EMBL" id="CYYA01000015">
    <property type="protein sequence ID" value="CUN16042.1"/>
    <property type="molecule type" value="Genomic_DNA"/>
</dbReference>
<dbReference type="STRING" id="39490.ERS852448_02139"/>
<dbReference type="OrthoDB" id="2007883at2"/>
<accession>A0A173ULZ0</accession>
<reference evidence="1 2" key="1">
    <citation type="submission" date="2015-09" db="EMBL/GenBank/DDBJ databases">
        <authorList>
            <consortium name="Pathogen Informatics"/>
        </authorList>
    </citation>
    <scope>NUCLEOTIDE SEQUENCE [LARGE SCALE GENOMIC DNA]</scope>
    <source>
        <strain evidence="1 2">2789STDY5608891</strain>
    </source>
</reference>
<sequence length="138" mass="16522">MSKSIVQREKECYICRYLAGEQGYYGELPSTGLHRHHIMFGTANRKKSEHYGLWVYLCVAHHEYGPDAVHTNRNVRIFLCQIGQQAFERKYLHERYMQEFGRNWMHEEITGKWQQESTKEHKEGRIEFLDIDLGELPF</sequence>
<evidence type="ECO:0000313" key="1">
    <source>
        <dbReference type="EMBL" id="CUN16042.1"/>
    </source>
</evidence>
<dbReference type="RefSeq" id="WP_055290517.1">
    <property type="nucleotide sequence ID" value="NZ_CP173382.1"/>
</dbReference>
<protein>
    <submittedName>
        <fullName evidence="1">Uncharacterized protein</fullName>
    </submittedName>
</protein>
<name>A0A173ULZ0_EUBRA</name>
<dbReference type="GeneID" id="97391201"/>
<evidence type="ECO:0000313" key="2">
    <source>
        <dbReference type="Proteomes" id="UP000095492"/>
    </source>
</evidence>
<gene>
    <name evidence="1" type="ORF">ERS852448_02139</name>
</gene>
<dbReference type="AlphaFoldDB" id="A0A173ULZ0"/>